<gene>
    <name evidence="8" type="ORF">CYME_CMQ243C</name>
</gene>
<dbReference type="InterPro" id="IPR003593">
    <property type="entry name" value="AAA+_ATPase"/>
</dbReference>
<evidence type="ECO:0000313" key="8">
    <source>
        <dbReference type="EMBL" id="BAM82129.1"/>
    </source>
</evidence>
<dbReference type="SUPFAM" id="SSF52540">
    <property type="entry name" value="P-loop containing nucleoside triphosphate hydrolases"/>
    <property type="match status" value="2"/>
</dbReference>
<dbReference type="Pfam" id="PF17862">
    <property type="entry name" value="AAA_lid_3"/>
    <property type="match status" value="1"/>
</dbReference>
<dbReference type="GO" id="GO:0035494">
    <property type="term" value="P:SNARE complex disassembly"/>
    <property type="evidence" value="ECO:0007669"/>
    <property type="project" value="InterPro"/>
</dbReference>
<dbReference type="GO" id="GO:0005795">
    <property type="term" value="C:Golgi stack"/>
    <property type="evidence" value="ECO:0007669"/>
    <property type="project" value="TreeGrafter"/>
</dbReference>
<proteinExistence type="inferred from homology"/>
<evidence type="ECO:0000256" key="3">
    <source>
        <dbReference type="ARBA" id="ARBA00022741"/>
    </source>
</evidence>
<dbReference type="Gene3D" id="2.40.40.20">
    <property type="match status" value="1"/>
</dbReference>
<feature type="domain" description="AAA+ ATPase" evidence="7">
    <location>
        <begin position="525"/>
        <end position="661"/>
    </location>
</feature>
<dbReference type="PANTHER" id="PTHR23078">
    <property type="entry name" value="VESICULAR-FUSION PROTEIN NSF"/>
    <property type="match status" value="1"/>
</dbReference>
<evidence type="ECO:0000256" key="2">
    <source>
        <dbReference type="ARBA" id="ARBA00022448"/>
    </source>
</evidence>
<dbReference type="InterPro" id="IPR039812">
    <property type="entry name" value="Vesicle-fus_ATPase"/>
</dbReference>
<evidence type="ECO:0000256" key="5">
    <source>
        <dbReference type="ARBA" id="ARBA00022927"/>
    </source>
</evidence>
<evidence type="ECO:0000256" key="1">
    <source>
        <dbReference type="ARBA" id="ARBA00006914"/>
    </source>
</evidence>
<evidence type="ECO:0000256" key="4">
    <source>
        <dbReference type="ARBA" id="ARBA00022840"/>
    </source>
</evidence>
<keyword evidence="6" id="KW-0479">Metal-binding</keyword>
<dbReference type="eggNOG" id="KOG0741">
    <property type="taxonomic scope" value="Eukaryota"/>
</dbReference>
<dbReference type="AlphaFoldDB" id="M1VAI9"/>
<dbReference type="InterPro" id="IPR041569">
    <property type="entry name" value="AAA_lid_3"/>
</dbReference>
<protein>
    <recommendedName>
        <fullName evidence="6">Vesicle-fusing ATPase</fullName>
        <ecNumber evidence="6">3.6.4.6</ecNumber>
    </recommendedName>
</protein>
<dbReference type="InterPro" id="IPR003959">
    <property type="entry name" value="ATPase_AAA_core"/>
</dbReference>
<dbReference type="SMART" id="SM00382">
    <property type="entry name" value="AAA"/>
    <property type="match status" value="2"/>
</dbReference>
<dbReference type="Gene3D" id="1.10.8.60">
    <property type="match status" value="1"/>
</dbReference>
<dbReference type="Gramene" id="CMQ243CT">
    <property type="protein sequence ID" value="CMQ243CT"/>
    <property type="gene ID" value="CMQ243C"/>
</dbReference>
<sequence>MALTLRVAACPGQEQAKTNRVFLHPQDLAQLRQATFVTLGTEWAYPTAADAAVERGTVGLNAVQRRELQLALGDAVPVRTYTLTKDTHHAVSATFEIDTVVKRRSLAAPELSTDELEALARKRLVPFVISVGQSVVLDYYGTLLLLVAARLDGMAAAPDGGRPTPVSPLLAMLGAETSFLFVRARDANVRIRGSENRPRELFRADFNFERMGIGGLDKEFSDIFRRAFASRVFPPAVIQKLGIGHVRGMLLHGPPGTGKTLIARQIGKMLNGKEPKVVNGPEILNKYVGQSEENIRNLFKEAEADYLAHGDQSELHILIFDEIDAICKQRGSQRDGTGVHDTVVNQLLSKIDGVNALNNILIIGMTNRKDLIDEALLRPGRLEVHIEIGLPDEQGRLQILQIHTAKMRANKMLLDDVSLEELAAKTRNYSGAELEGLCRSAAAYALYRHIDLNQITKPVDPDAVYVGMDDFRRALEEVRPAFGVSMDELQRCLVGGFIDYGARLERLLQSGRLFRDQVRQAERSPLMTLLIEGAPGTGKTALAAKLAIESDFPFIRLIAPEQFVGFSEPAKVAAIARTFEDAYRSSLSIIVLDNIERLVEYAPIGPRFSNLVVQSLLVLVKRVPPANRRLFVVATTSNSEVLDVLELRSAFQASLQTSWLLPEEVASVVRGSGFAFASEKERNKAIEALSGKRLGVKKTLMLLEMARETTLTGKDTGESEENLVRLDRLLQVLADVT</sequence>
<dbReference type="PANTHER" id="PTHR23078:SF3">
    <property type="entry name" value="VESICLE-FUSING ATPASE"/>
    <property type="match status" value="1"/>
</dbReference>
<accession>M1VAI9</accession>
<dbReference type="FunFam" id="3.40.50.300:FF:000187">
    <property type="entry name" value="Vesicular-fusion ATPase SEC18"/>
    <property type="match status" value="1"/>
</dbReference>
<dbReference type="InterPro" id="IPR027417">
    <property type="entry name" value="P-loop_NTPase"/>
</dbReference>
<dbReference type="OrthoDB" id="9982946at2759"/>
<keyword evidence="6" id="KW-0931">ER-Golgi transport</keyword>
<dbReference type="GO" id="GO:0005524">
    <property type="term" value="F:ATP binding"/>
    <property type="evidence" value="ECO:0007669"/>
    <property type="project" value="UniProtKB-UniRule"/>
</dbReference>
<dbReference type="FunFam" id="3.40.50.300:FF:000166">
    <property type="entry name" value="vesicle-fusing ATPase isoform X1"/>
    <property type="match status" value="1"/>
</dbReference>
<comment type="function">
    <text evidence="6">Required for vesicle-mediated transport. Catalyzes the fusion of transport vesicles within the Golgi cisternae. Is also required for transport from the endoplasmic reticulum to the Golgi stack. Seems to function as a fusion protein required for the delivery of cargo proteins to all compartments of the Golgi stack independent of vesicle origin.</text>
</comment>
<dbReference type="GO" id="GO:0046872">
    <property type="term" value="F:metal ion binding"/>
    <property type="evidence" value="ECO:0007669"/>
    <property type="project" value="UniProtKB-UniRule"/>
</dbReference>
<dbReference type="Gene3D" id="3.40.50.300">
    <property type="entry name" value="P-loop containing nucleotide triphosphate hydrolases"/>
    <property type="match status" value="2"/>
</dbReference>
<dbReference type="FunFam" id="1.10.8.60:FF:000115">
    <property type="entry name" value="N-ethylmaleimide-sensitive fusion protein, putative"/>
    <property type="match status" value="1"/>
</dbReference>
<feature type="domain" description="AAA+ ATPase" evidence="7">
    <location>
        <begin position="245"/>
        <end position="392"/>
    </location>
</feature>
<dbReference type="RefSeq" id="XP_005538165.1">
    <property type="nucleotide sequence ID" value="XM_005538108.1"/>
</dbReference>
<dbReference type="GO" id="GO:0016887">
    <property type="term" value="F:ATP hydrolysis activity"/>
    <property type="evidence" value="ECO:0007669"/>
    <property type="project" value="InterPro"/>
</dbReference>
<evidence type="ECO:0000256" key="6">
    <source>
        <dbReference type="RuleBase" id="RU367045"/>
    </source>
</evidence>
<dbReference type="KEGG" id="cme:CYME_CMQ243C"/>
<name>M1VAI9_CYAM1</name>
<reference evidence="8 9" key="1">
    <citation type="journal article" date="2004" name="Nature">
        <title>Genome sequence of the ultrasmall unicellular red alga Cyanidioschyzon merolae 10D.</title>
        <authorList>
            <person name="Matsuzaki M."/>
            <person name="Misumi O."/>
            <person name="Shin-i T."/>
            <person name="Maruyama S."/>
            <person name="Takahara M."/>
            <person name="Miyagishima S."/>
            <person name="Mori T."/>
            <person name="Nishida K."/>
            <person name="Yagisawa F."/>
            <person name="Nishida K."/>
            <person name="Yoshida Y."/>
            <person name="Nishimura Y."/>
            <person name="Nakao S."/>
            <person name="Kobayashi T."/>
            <person name="Momoyama Y."/>
            <person name="Higashiyama T."/>
            <person name="Minoda A."/>
            <person name="Sano M."/>
            <person name="Nomoto H."/>
            <person name="Oishi K."/>
            <person name="Hayashi H."/>
            <person name="Ohta F."/>
            <person name="Nishizaka S."/>
            <person name="Haga S."/>
            <person name="Miura S."/>
            <person name="Morishita T."/>
            <person name="Kabeya Y."/>
            <person name="Terasawa K."/>
            <person name="Suzuki Y."/>
            <person name="Ishii Y."/>
            <person name="Asakawa S."/>
            <person name="Takano H."/>
            <person name="Ohta N."/>
            <person name="Kuroiwa H."/>
            <person name="Tanaka K."/>
            <person name="Shimizu N."/>
            <person name="Sugano S."/>
            <person name="Sato N."/>
            <person name="Nozaki H."/>
            <person name="Ogasawara N."/>
            <person name="Kohara Y."/>
            <person name="Kuroiwa T."/>
        </authorList>
    </citation>
    <scope>NUCLEOTIDE SEQUENCE [LARGE SCALE GENOMIC DNA]</scope>
    <source>
        <strain evidence="8 9">10D</strain>
    </source>
</reference>
<dbReference type="EC" id="3.6.4.6" evidence="6"/>
<dbReference type="Proteomes" id="UP000007014">
    <property type="component" value="Chromosome 17"/>
</dbReference>
<comment type="cofactor">
    <cofactor evidence="6">
        <name>Mg(2+)</name>
        <dbReference type="ChEBI" id="CHEBI:18420"/>
    </cofactor>
    <text evidence="6">Binds 1 Mg(2+) ion per subunit.</text>
</comment>
<dbReference type="GeneID" id="16996352"/>
<keyword evidence="4 6" id="KW-0067">ATP-binding</keyword>
<evidence type="ECO:0000259" key="7">
    <source>
        <dbReference type="SMART" id="SM00382"/>
    </source>
</evidence>
<dbReference type="EMBL" id="AP006499">
    <property type="protein sequence ID" value="BAM82129.1"/>
    <property type="molecule type" value="Genomic_DNA"/>
</dbReference>
<keyword evidence="5 6" id="KW-0653">Protein transport</keyword>
<dbReference type="GO" id="GO:0006891">
    <property type="term" value="P:intra-Golgi vesicle-mediated transport"/>
    <property type="evidence" value="ECO:0007669"/>
    <property type="project" value="TreeGrafter"/>
</dbReference>
<dbReference type="HOGENOM" id="CLU_008037_2_0_1"/>
<dbReference type="InterPro" id="IPR003960">
    <property type="entry name" value="ATPase_AAA_CS"/>
</dbReference>
<comment type="subcellular location">
    <subcellularLocation>
        <location evidence="6">Cytoplasm</location>
    </subcellularLocation>
</comment>
<dbReference type="OMA" id="CFDNEIA"/>
<keyword evidence="6" id="KW-0460">Magnesium</keyword>
<evidence type="ECO:0000313" key="9">
    <source>
        <dbReference type="Proteomes" id="UP000007014"/>
    </source>
</evidence>
<organism evidence="8 9">
    <name type="scientific">Cyanidioschyzon merolae (strain NIES-3377 / 10D)</name>
    <name type="common">Unicellular red alga</name>
    <dbReference type="NCBI Taxonomy" id="280699"/>
    <lineage>
        <taxon>Eukaryota</taxon>
        <taxon>Rhodophyta</taxon>
        <taxon>Bangiophyceae</taxon>
        <taxon>Cyanidiales</taxon>
        <taxon>Cyanidiaceae</taxon>
        <taxon>Cyanidioschyzon</taxon>
    </lineage>
</organism>
<reference evidence="8 9" key="2">
    <citation type="journal article" date="2007" name="BMC Biol.">
        <title>A 100%-complete sequence reveals unusually simple genomic features in the hot-spring red alga Cyanidioschyzon merolae.</title>
        <authorList>
            <person name="Nozaki H."/>
            <person name="Takano H."/>
            <person name="Misumi O."/>
            <person name="Terasawa K."/>
            <person name="Matsuzaki M."/>
            <person name="Maruyama S."/>
            <person name="Nishida K."/>
            <person name="Yagisawa F."/>
            <person name="Yoshida Y."/>
            <person name="Fujiwara T."/>
            <person name="Takio S."/>
            <person name="Tamura K."/>
            <person name="Chung S.J."/>
            <person name="Nakamura S."/>
            <person name="Kuroiwa H."/>
            <person name="Tanaka K."/>
            <person name="Sato N."/>
            <person name="Kuroiwa T."/>
        </authorList>
    </citation>
    <scope>NUCLEOTIDE SEQUENCE [LARGE SCALE GENOMIC DNA]</scope>
    <source>
        <strain evidence="8 9">10D</strain>
    </source>
</reference>
<dbReference type="GO" id="GO:0043001">
    <property type="term" value="P:Golgi to plasma membrane protein transport"/>
    <property type="evidence" value="ECO:0007669"/>
    <property type="project" value="TreeGrafter"/>
</dbReference>
<dbReference type="STRING" id="280699.M1VAI9"/>
<keyword evidence="2 6" id="KW-0813">Transport</keyword>
<dbReference type="Pfam" id="PF00004">
    <property type="entry name" value="AAA"/>
    <property type="match status" value="2"/>
</dbReference>
<keyword evidence="3 6" id="KW-0547">Nucleotide-binding</keyword>
<keyword evidence="6" id="KW-0378">Hydrolase</keyword>
<comment type="similarity">
    <text evidence="1 6">Belongs to the AAA ATPase family.</text>
</comment>
<dbReference type="SUPFAM" id="SSF50692">
    <property type="entry name" value="ADC-like"/>
    <property type="match status" value="1"/>
</dbReference>
<keyword evidence="6" id="KW-0963">Cytoplasm</keyword>
<comment type="catalytic activity">
    <reaction evidence="6">
        <text>ATP + H2O = ADP + phosphate + H(+)</text>
        <dbReference type="Rhea" id="RHEA:13065"/>
        <dbReference type="ChEBI" id="CHEBI:15377"/>
        <dbReference type="ChEBI" id="CHEBI:15378"/>
        <dbReference type="ChEBI" id="CHEBI:30616"/>
        <dbReference type="ChEBI" id="CHEBI:43474"/>
        <dbReference type="ChEBI" id="CHEBI:456216"/>
        <dbReference type="EC" id="3.6.4.6"/>
    </reaction>
</comment>
<dbReference type="CDD" id="cd19504">
    <property type="entry name" value="RecA-like_NSF-SEC18_r1-like"/>
    <property type="match status" value="1"/>
</dbReference>
<keyword evidence="9" id="KW-1185">Reference proteome</keyword>
<dbReference type="PROSITE" id="PS00674">
    <property type="entry name" value="AAA"/>
    <property type="match status" value="1"/>
</dbReference>
<dbReference type="InterPro" id="IPR009010">
    <property type="entry name" value="Asp_de-COase-like_dom_sf"/>
</dbReference>